<protein>
    <submittedName>
        <fullName evidence="2">NAD(P)/FAD-dependent oxidoreductase</fullName>
        <ecNumber evidence="2">1.-.-.-</ecNumber>
    </submittedName>
</protein>
<dbReference type="Gene3D" id="3.30.9.10">
    <property type="entry name" value="D-Amino Acid Oxidase, subunit A, domain 2"/>
    <property type="match status" value="1"/>
</dbReference>
<dbReference type="RefSeq" id="WP_377824838.1">
    <property type="nucleotide sequence ID" value="NZ_JBHSWJ010000002.1"/>
</dbReference>
<dbReference type="InterPro" id="IPR006076">
    <property type="entry name" value="FAD-dep_OxRdtase"/>
</dbReference>
<dbReference type="Gene3D" id="3.50.50.60">
    <property type="entry name" value="FAD/NAD(P)-binding domain"/>
    <property type="match status" value="1"/>
</dbReference>
<reference evidence="3" key="1">
    <citation type="journal article" date="2019" name="Int. J. Syst. Evol. Microbiol.">
        <title>The Global Catalogue of Microorganisms (GCM) 10K type strain sequencing project: providing services to taxonomists for standard genome sequencing and annotation.</title>
        <authorList>
            <consortium name="The Broad Institute Genomics Platform"/>
            <consortium name="The Broad Institute Genome Sequencing Center for Infectious Disease"/>
            <person name="Wu L."/>
            <person name="Ma J."/>
        </authorList>
    </citation>
    <scope>NUCLEOTIDE SEQUENCE [LARGE SCALE GENOMIC DNA]</scope>
    <source>
        <strain evidence="3">NBRC 106593</strain>
    </source>
</reference>
<sequence length="455" mass="48149">MRAPVPASNGHVSFWWDQLGGGAITRSHLDGSRSTDVCIVGGGYTGLWTAYYLKQIQPSLSVTVVEREFIGYGASGRNGGWLTAALPGSRSVLARSGGEAGVLALEQELRDQVDEVTAVCAREGIDADIVKGGELSVATSRPQLARLRSHFEPPAQELSAAQVASRIAVDGALGGSLTPHCARIQPAKLVVGLARVVEAAGVQLLEGTPATSLEPGSVGTPFGTISAGTVLRGTEGFTAALPGQRRTWLPMNSSMIATDPLPQSFWDAVGWSGYEVLGDEANAYIYAQRTADDRIAIGGRGVPYRYGSRTDVDGQTPQRTVDELYGALVRLFPAAEGIGIAHAWSGVLGVPRDWSATLSFDPVSRLGFAGGYVGHGVTSSSLAGRTLAELALGVSTRRTSLPWVNRPVRKWEPEPLRWLGVHGMYAAYRFADRRESATGRASKVAAVADTISRRP</sequence>
<organism evidence="2 3">
    <name type="scientific">Branchiibius cervicis</name>
    <dbReference type="NCBI Taxonomy" id="908252"/>
    <lineage>
        <taxon>Bacteria</taxon>
        <taxon>Bacillati</taxon>
        <taxon>Actinomycetota</taxon>
        <taxon>Actinomycetes</taxon>
        <taxon>Micrococcales</taxon>
        <taxon>Dermacoccaceae</taxon>
        <taxon>Branchiibius</taxon>
    </lineage>
</organism>
<feature type="domain" description="FAD dependent oxidoreductase" evidence="1">
    <location>
        <begin position="36"/>
        <end position="390"/>
    </location>
</feature>
<comment type="caution">
    <text evidence="2">The sequence shown here is derived from an EMBL/GenBank/DDBJ whole genome shotgun (WGS) entry which is preliminary data.</text>
</comment>
<dbReference type="PANTHER" id="PTHR13847">
    <property type="entry name" value="SARCOSINE DEHYDROGENASE-RELATED"/>
    <property type="match status" value="1"/>
</dbReference>
<dbReference type="InterPro" id="IPR036188">
    <property type="entry name" value="FAD/NAD-bd_sf"/>
</dbReference>
<proteinExistence type="predicted"/>
<dbReference type="EMBL" id="JBHSWJ010000002">
    <property type="protein sequence ID" value="MFC6715606.1"/>
    <property type="molecule type" value="Genomic_DNA"/>
</dbReference>
<accession>A0ABW2AX44</accession>
<gene>
    <name evidence="2" type="ORF">ACFQBT_17980</name>
</gene>
<dbReference type="PANTHER" id="PTHR13847:SF285">
    <property type="entry name" value="FAD DEPENDENT OXIDOREDUCTASE DOMAIN-CONTAINING PROTEIN"/>
    <property type="match status" value="1"/>
</dbReference>
<evidence type="ECO:0000259" key="1">
    <source>
        <dbReference type="Pfam" id="PF01266"/>
    </source>
</evidence>
<evidence type="ECO:0000313" key="2">
    <source>
        <dbReference type="EMBL" id="MFC6715606.1"/>
    </source>
</evidence>
<dbReference type="GO" id="GO:0016491">
    <property type="term" value="F:oxidoreductase activity"/>
    <property type="evidence" value="ECO:0007669"/>
    <property type="project" value="UniProtKB-KW"/>
</dbReference>
<dbReference type="EC" id="1.-.-.-" evidence="2"/>
<dbReference type="Pfam" id="PF01266">
    <property type="entry name" value="DAO"/>
    <property type="match status" value="1"/>
</dbReference>
<dbReference type="SUPFAM" id="SSF51905">
    <property type="entry name" value="FAD/NAD(P)-binding domain"/>
    <property type="match status" value="1"/>
</dbReference>
<keyword evidence="2" id="KW-0560">Oxidoreductase</keyword>
<keyword evidence="3" id="KW-1185">Reference proteome</keyword>
<dbReference type="Proteomes" id="UP001596356">
    <property type="component" value="Unassembled WGS sequence"/>
</dbReference>
<name>A0ABW2AX44_9MICO</name>
<evidence type="ECO:0000313" key="3">
    <source>
        <dbReference type="Proteomes" id="UP001596356"/>
    </source>
</evidence>